<dbReference type="InterPro" id="IPR008258">
    <property type="entry name" value="Transglycosylase_SLT_dom_1"/>
</dbReference>
<sequence>MKASSERYNSHLEHFSAYCMNVRSLFILGLCAVTAVISFDFFWTPATKNFRDLGLLAGISSEGKAFTPYNTYNFKDTNPFFKRLHLGYLSSIDKKTLEDALIDHMEHPIDKRAKKYISSLLHFAEQRQLDPLWVISIAWTESHFNPKAQSYVKAQGLMQIMPKTGVFLHKLLKRSLNKEDIIQILRVPHVNMELGVYYLSRLYKRFGLYRYATVAYNMGPGFVRRSLRYNRPVGIKNVYYDKVKKNYKKLLAAVDSLREKSREYGHESIIHVKNHTFDINYYLGLDIVPTKEELKLASKDMKNSRLAKN</sequence>
<dbReference type="PROSITE" id="PS00922">
    <property type="entry name" value="TRANSGLYCOSYLASE"/>
    <property type="match status" value="1"/>
</dbReference>
<keyword evidence="5" id="KW-1185">Reference proteome</keyword>
<dbReference type="Pfam" id="PF01464">
    <property type="entry name" value="SLT"/>
    <property type="match status" value="1"/>
</dbReference>
<proteinExistence type="inferred from homology"/>
<comment type="similarity">
    <text evidence="1">Belongs to the transglycosylase Slt family.</text>
</comment>
<dbReference type="Gene3D" id="1.10.530.10">
    <property type="match status" value="1"/>
</dbReference>
<keyword evidence="2" id="KW-0812">Transmembrane</keyword>
<feature type="domain" description="Transglycosylase SLT" evidence="3">
    <location>
        <begin position="124"/>
        <end position="236"/>
    </location>
</feature>
<dbReference type="SUPFAM" id="SSF53955">
    <property type="entry name" value="Lysozyme-like"/>
    <property type="match status" value="1"/>
</dbReference>
<evidence type="ECO:0000313" key="4">
    <source>
        <dbReference type="EMBL" id="RZF21194.1"/>
    </source>
</evidence>
<dbReference type="CDD" id="cd16896">
    <property type="entry name" value="LT_Slt70-like"/>
    <property type="match status" value="1"/>
</dbReference>
<comment type="caution">
    <text evidence="4">The sequence shown here is derived from an EMBL/GenBank/DDBJ whole genome shotgun (WGS) entry which is preliminary data.</text>
</comment>
<dbReference type="PANTHER" id="PTHR37423">
    <property type="entry name" value="SOLUBLE LYTIC MUREIN TRANSGLYCOSYLASE-RELATED"/>
    <property type="match status" value="1"/>
</dbReference>
<dbReference type="PANTHER" id="PTHR37423:SF5">
    <property type="entry name" value="SOLUBLE LYTIC MUREIN TRANSGLYCOSYLASE"/>
    <property type="match status" value="1"/>
</dbReference>
<accession>A0ABY0IE32</accession>
<protein>
    <submittedName>
        <fullName evidence="4">Lytic transglycosylase domain-containing protein</fullName>
    </submittedName>
</protein>
<keyword evidence="2" id="KW-1133">Transmembrane helix</keyword>
<name>A0ABY0IE32_9BACT</name>
<dbReference type="InterPro" id="IPR023346">
    <property type="entry name" value="Lysozyme-like_dom_sf"/>
</dbReference>
<dbReference type="EMBL" id="QDKL01000002">
    <property type="protein sequence ID" value="RZF21194.1"/>
    <property type="molecule type" value="Genomic_DNA"/>
</dbReference>
<keyword evidence="2" id="KW-0472">Membrane</keyword>
<dbReference type="InterPro" id="IPR000189">
    <property type="entry name" value="Transglyc_AS"/>
</dbReference>
<dbReference type="RefSeq" id="WP_114706261.1">
    <property type="nucleotide sequence ID" value="NZ_QDKL01000002.1"/>
</dbReference>
<organism evidence="4 5">
    <name type="scientific">Halobacteriovorax vibrionivorans</name>
    <dbReference type="NCBI Taxonomy" id="2152716"/>
    <lineage>
        <taxon>Bacteria</taxon>
        <taxon>Pseudomonadati</taxon>
        <taxon>Bdellovibrionota</taxon>
        <taxon>Bacteriovoracia</taxon>
        <taxon>Bacteriovoracales</taxon>
        <taxon>Halobacteriovoraceae</taxon>
        <taxon>Halobacteriovorax</taxon>
    </lineage>
</organism>
<evidence type="ECO:0000256" key="2">
    <source>
        <dbReference type="SAM" id="Phobius"/>
    </source>
</evidence>
<gene>
    <name evidence="4" type="ORF">DAY19_05805</name>
</gene>
<evidence type="ECO:0000256" key="1">
    <source>
        <dbReference type="ARBA" id="ARBA00007734"/>
    </source>
</evidence>
<reference evidence="5" key="1">
    <citation type="journal article" date="2019" name="Int. J. Syst. Evol. Microbiol.">
        <title>Halobacteriovorax valvorus sp. nov., a novel prokaryotic predator isolated from coastal seawater of China.</title>
        <authorList>
            <person name="Chen M.-X."/>
        </authorList>
    </citation>
    <scope>NUCLEOTIDE SEQUENCE [LARGE SCALE GENOMIC DNA]</scope>
    <source>
        <strain evidence="5">BL9</strain>
    </source>
</reference>
<evidence type="ECO:0000259" key="3">
    <source>
        <dbReference type="Pfam" id="PF01464"/>
    </source>
</evidence>
<evidence type="ECO:0000313" key="5">
    <source>
        <dbReference type="Proteomes" id="UP000443582"/>
    </source>
</evidence>
<dbReference type="Proteomes" id="UP000443582">
    <property type="component" value="Unassembled WGS sequence"/>
</dbReference>
<feature type="transmembrane region" description="Helical" evidence="2">
    <location>
        <begin position="21"/>
        <end position="43"/>
    </location>
</feature>